<evidence type="ECO:0000256" key="4">
    <source>
        <dbReference type="ARBA" id="ARBA00022840"/>
    </source>
</evidence>
<evidence type="ECO:0000313" key="9">
    <source>
        <dbReference type="EMBL" id="SFV89152.1"/>
    </source>
</evidence>
<evidence type="ECO:0000259" key="7">
    <source>
        <dbReference type="Pfam" id="PF01935"/>
    </source>
</evidence>
<dbReference type="EMBL" id="FPIA01000125">
    <property type="protein sequence ID" value="SFV89152.1"/>
    <property type="molecule type" value="Genomic_DNA"/>
</dbReference>
<keyword evidence="3 9" id="KW-0347">Helicase</keyword>
<organism evidence="9">
    <name type="scientific">hydrothermal vent metagenome</name>
    <dbReference type="NCBI Taxonomy" id="652676"/>
    <lineage>
        <taxon>unclassified sequences</taxon>
        <taxon>metagenomes</taxon>
        <taxon>ecological metagenomes</taxon>
    </lineage>
</organism>
<dbReference type="SUPFAM" id="SSF52540">
    <property type="entry name" value="P-loop containing nucleoside triphosphate hydrolases"/>
    <property type="match status" value="1"/>
</dbReference>
<dbReference type="InterPro" id="IPR033186">
    <property type="entry name" value="HerA_C"/>
</dbReference>
<dbReference type="GO" id="GO:0004386">
    <property type="term" value="F:helicase activity"/>
    <property type="evidence" value="ECO:0007669"/>
    <property type="project" value="UniProtKB-KW"/>
</dbReference>
<evidence type="ECO:0000256" key="3">
    <source>
        <dbReference type="ARBA" id="ARBA00022806"/>
    </source>
</evidence>
<dbReference type="InterPro" id="IPR027417">
    <property type="entry name" value="P-loop_NTPase"/>
</dbReference>
<dbReference type="InterPro" id="IPR002789">
    <property type="entry name" value="HerA_central"/>
</dbReference>
<evidence type="ECO:0000256" key="2">
    <source>
        <dbReference type="ARBA" id="ARBA00022801"/>
    </source>
</evidence>
<proteinExistence type="predicted"/>
<dbReference type="GO" id="GO:0005524">
    <property type="term" value="F:ATP binding"/>
    <property type="evidence" value="ECO:0007669"/>
    <property type="project" value="UniProtKB-KW"/>
</dbReference>
<feature type="domain" description="Helicase HerA-like C-terminal" evidence="8">
    <location>
        <begin position="402"/>
        <end position="508"/>
    </location>
</feature>
<dbReference type="PANTHER" id="PTHR42957">
    <property type="entry name" value="HELICASE MJ1565-RELATED"/>
    <property type="match status" value="1"/>
</dbReference>
<dbReference type="InterPro" id="IPR008571">
    <property type="entry name" value="HerA-like"/>
</dbReference>
<evidence type="ECO:0000256" key="5">
    <source>
        <dbReference type="ARBA" id="ARBA00023125"/>
    </source>
</evidence>
<dbReference type="AlphaFoldDB" id="A0A1W1E5C3"/>
<keyword evidence="5" id="KW-0238">DNA-binding</keyword>
<evidence type="ECO:0000259" key="8">
    <source>
        <dbReference type="Pfam" id="PF05872"/>
    </source>
</evidence>
<dbReference type="GO" id="GO:0003677">
    <property type="term" value="F:DNA binding"/>
    <property type="evidence" value="ECO:0007669"/>
    <property type="project" value="UniProtKB-KW"/>
</dbReference>
<gene>
    <name evidence="9" type="ORF">MNB_SUP05-SYMBIONT-7-95</name>
</gene>
<dbReference type="Gene3D" id="3.40.50.300">
    <property type="entry name" value="P-loop containing nucleotide triphosphate hydrolases"/>
    <property type="match status" value="2"/>
</dbReference>
<feature type="domain" description="Helicase HerA central" evidence="7">
    <location>
        <begin position="136"/>
        <end position="390"/>
    </location>
</feature>
<keyword evidence="2" id="KW-0378">Hydrolase</keyword>
<evidence type="ECO:0000256" key="6">
    <source>
        <dbReference type="ARBA" id="ARBA00023235"/>
    </source>
</evidence>
<dbReference type="GO" id="GO:0016787">
    <property type="term" value="F:hydrolase activity"/>
    <property type="evidence" value="ECO:0007669"/>
    <property type="project" value="UniProtKB-KW"/>
</dbReference>
<keyword evidence="6" id="KW-0413">Isomerase</keyword>
<name>A0A1W1E5C3_9ZZZZ</name>
<protein>
    <submittedName>
        <fullName evidence="9">Bipolar DNA helicase HerA</fullName>
    </submittedName>
</protein>
<keyword evidence="4" id="KW-0067">ATP-binding</keyword>
<accession>A0A1W1E5C3</accession>
<sequence length="560" mass="62888">MANEETPIGKVQSVDTGNISVKVDEEKLLNSVQVNQIIQIRSTKTGEKIIGLISKIMRKSIAEKIDESSEPDYIVENLIKVNLVGTLLDKVGVENNIFKRTLNTVPSINADCFLLQGEELSNFMSVVSSNSKNPLQIGKYTISEESNANLDGNKFFQRHAVIVGGTGSGKSWTVANILEKATKLKSINSLVFDLHGEYKPLEDLPNATLLKIAGPSDKPTDENIIFLPYWLLSYEEIEALLLDRSDSNAPNQSRTLFDLIIKYKKNQLKNESKQDVLNNFTVESPIPYKISEVLSALEEKDTEMVSGARSEKQGPLHGKLTRFVQRLKSKQSDKRLNFLFNSDDELLKYDWFLSLINKLLDFGNEKGLKIIDFSEVPSDMLPLITGLIGRLIFSVQQWMEDDKRHPIALFCDEAHLYLPANTKGGMEEKGLQSFERIAKEGRKYGIALVVISQRPSDVNKTILSQCGNFIAMRLTNPDDQNVIKRLFPDNLGDFSELLPILDIGEALIIGDASLLPSRVKIDKPSIQPSSATINFWDEWNEEKTEKGIEQAVEALRKQQK</sequence>
<dbReference type="Pfam" id="PF01935">
    <property type="entry name" value="DUF87"/>
    <property type="match status" value="1"/>
</dbReference>
<evidence type="ECO:0000256" key="1">
    <source>
        <dbReference type="ARBA" id="ARBA00022741"/>
    </source>
</evidence>
<keyword evidence="1" id="KW-0547">Nucleotide-binding</keyword>
<dbReference type="PANTHER" id="PTHR42957:SF1">
    <property type="entry name" value="HELICASE MJ1565-RELATED"/>
    <property type="match status" value="1"/>
</dbReference>
<reference evidence="9" key="1">
    <citation type="submission" date="2016-10" db="EMBL/GenBank/DDBJ databases">
        <authorList>
            <person name="de Groot N.N."/>
        </authorList>
    </citation>
    <scope>NUCLEOTIDE SEQUENCE</scope>
</reference>
<dbReference type="CDD" id="cd01127">
    <property type="entry name" value="TrwB_TraG_TraD_VirD4"/>
    <property type="match status" value="1"/>
</dbReference>
<dbReference type="Pfam" id="PF05872">
    <property type="entry name" value="HerA_C"/>
    <property type="match status" value="1"/>
</dbReference>